<organism evidence="2">
    <name type="scientific">Fusarium oxysporum (strain Fo5176)</name>
    <name type="common">Fusarium vascular wilt</name>
    <dbReference type="NCBI Taxonomy" id="660025"/>
    <lineage>
        <taxon>Eukaryota</taxon>
        <taxon>Fungi</taxon>
        <taxon>Dikarya</taxon>
        <taxon>Ascomycota</taxon>
        <taxon>Pezizomycotina</taxon>
        <taxon>Sordariomycetes</taxon>
        <taxon>Hypocreomycetidae</taxon>
        <taxon>Hypocreales</taxon>
        <taxon>Nectriaceae</taxon>
        <taxon>Fusarium</taxon>
        <taxon>Fusarium oxysporum species complex</taxon>
    </lineage>
</organism>
<proteinExistence type="predicted"/>
<name>F9G181_FUSOF</name>
<dbReference type="EMBL" id="AFQF01003066">
    <property type="protein sequence ID" value="EGU77075.1"/>
    <property type="molecule type" value="Genomic_DNA"/>
</dbReference>
<protein>
    <submittedName>
        <fullName evidence="2">Uncharacterized protein</fullName>
    </submittedName>
</protein>
<gene>
    <name evidence="2" type="ORF">FOXB_12413</name>
</gene>
<reference evidence="2" key="1">
    <citation type="journal article" date="2012" name="Mol. Plant Microbe Interact.">
        <title>A highly conserved effector in Fusarium oxysporum is required for full virulence on Arabidopsis.</title>
        <authorList>
            <person name="Thatcher L.F."/>
            <person name="Gardiner D.M."/>
            <person name="Kazan K."/>
            <person name="Manners J."/>
        </authorList>
    </citation>
    <scope>NUCLEOTIDE SEQUENCE [LARGE SCALE GENOMIC DNA]</scope>
    <source>
        <strain evidence="2">Fo5176</strain>
    </source>
</reference>
<dbReference type="AlphaFoldDB" id="F9G181"/>
<accession>F9G181</accession>
<evidence type="ECO:0000313" key="2">
    <source>
        <dbReference type="EMBL" id="EGU77075.1"/>
    </source>
</evidence>
<sequence length="98" mass="10966">MNNQSAGAFEDLMLSYQEGLYAMLNSLRQLEGHLNNIQARTFEMTEEISYLVSDNMRLLSSVNDQVSIASEKEPCAPNTPVAPPAPWDSTEDKDMPKE</sequence>
<evidence type="ECO:0000256" key="1">
    <source>
        <dbReference type="SAM" id="MobiDB-lite"/>
    </source>
</evidence>
<comment type="caution">
    <text evidence="2">The sequence shown here is derived from an EMBL/GenBank/DDBJ whole genome shotgun (WGS) entry which is preliminary data.</text>
</comment>
<feature type="region of interest" description="Disordered" evidence="1">
    <location>
        <begin position="69"/>
        <end position="98"/>
    </location>
</feature>
<dbReference type="OrthoDB" id="4994781at2759"/>